<proteinExistence type="predicted"/>
<dbReference type="InterPro" id="IPR052552">
    <property type="entry name" value="YeaO-like"/>
</dbReference>
<dbReference type="Pfam" id="PF22751">
    <property type="entry name" value="DUF488-N3a"/>
    <property type="match status" value="1"/>
</dbReference>
<accession>A0ABT2ENT1</accession>
<dbReference type="InterPro" id="IPR054495">
    <property type="entry name" value="DUF488-N3a"/>
</dbReference>
<gene>
    <name evidence="2" type="ORF">M2350_002036</name>
</gene>
<dbReference type="EMBL" id="JANUCP010000003">
    <property type="protein sequence ID" value="MCS3919623.1"/>
    <property type="molecule type" value="Genomic_DNA"/>
</dbReference>
<feature type="domain" description="DUF488" evidence="1">
    <location>
        <begin position="3"/>
        <end position="116"/>
    </location>
</feature>
<dbReference type="Proteomes" id="UP001204798">
    <property type="component" value="Unassembled WGS sequence"/>
</dbReference>
<evidence type="ECO:0000313" key="2">
    <source>
        <dbReference type="EMBL" id="MCS3919623.1"/>
    </source>
</evidence>
<dbReference type="PANTHER" id="PTHR36849">
    <property type="entry name" value="CYTOPLASMIC PROTEIN-RELATED"/>
    <property type="match status" value="1"/>
</dbReference>
<sequence>MPVKTKRVYDPPSPEDGVRILVMRFYPRGVKREAFHEWRKELGTEPELIWEWKSGAISWDEFARRYEAQISADPKAQASLDELAQRARKETLTLLCACDDETHCHRTLLRAMIERRIKRARNRFSVKKQTKLSGRAHKKKKRGGE</sequence>
<evidence type="ECO:0000259" key="1">
    <source>
        <dbReference type="Pfam" id="PF22751"/>
    </source>
</evidence>
<keyword evidence="3" id="KW-1185">Reference proteome</keyword>
<organism evidence="2 3">
    <name type="scientific">Candidatus Fervidibacter sacchari</name>
    <dbReference type="NCBI Taxonomy" id="1448929"/>
    <lineage>
        <taxon>Bacteria</taxon>
        <taxon>Candidatus Fervidibacterota</taxon>
        <taxon>Candidatus Fervidibacter</taxon>
    </lineage>
</organism>
<name>A0ABT2ENT1_9BACT</name>
<dbReference type="RefSeq" id="WP_259096227.1">
    <property type="nucleotide sequence ID" value="NZ_CP130454.1"/>
</dbReference>
<reference evidence="2 3" key="1">
    <citation type="submission" date="2022-08" db="EMBL/GenBank/DDBJ databases">
        <title>Bacterial and archaeal communities from various locations to study Microbial Dark Matter (Phase II).</title>
        <authorList>
            <person name="Stepanauskas R."/>
        </authorList>
    </citation>
    <scope>NUCLEOTIDE SEQUENCE [LARGE SCALE GENOMIC DNA]</scope>
    <source>
        <strain evidence="2 3">PD1</strain>
    </source>
</reference>
<evidence type="ECO:0000313" key="3">
    <source>
        <dbReference type="Proteomes" id="UP001204798"/>
    </source>
</evidence>
<protein>
    <submittedName>
        <fullName evidence="2">Uncharacterized protein YeaO (DUF488 family)</fullName>
    </submittedName>
</protein>
<comment type="caution">
    <text evidence="2">The sequence shown here is derived from an EMBL/GenBank/DDBJ whole genome shotgun (WGS) entry which is preliminary data.</text>
</comment>
<dbReference type="PANTHER" id="PTHR36849:SF1">
    <property type="entry name" value="CYTOPLASMIC PROTEIN"/>
    <property type="match status" value="1"/>
</dbReference>